<evidence type="ECO:0000313" key="2">
    <source>
        <dbReference type="Proteomes" id="UP000188637"/>
    </source>
</evidence>
<protein>
    <submittedName>
        <fullName evidence="1">Uncharacterized protein</fullName>
    </submittedName>
</protein>
<organism evidence="1 2">
    <name type="scientific">Candidatus Epulonipiscium fishelsonii</name>
    <dbReference type="NCBI Taxonomy" id="77094"/>
    <lineage>
        <taxon>Bacteria</taxon>
        <taxon>Bacillati</taxon>
        <taxon>Bacillota</taxon>
        <taxon>Clostridia</taxon>
        <taxon>Lachnospirales</taxon>
        <taxon>Lachnospiraceae</taxon>
        <taxon>Candidatus Epulonipiscium</taxon>
    </lineage>
</organism>
<reference evidence="1" key="1">
    <citation type="submission" date="2016-08" db="EMBL/GenBank/DDBJ databases">
        <authorList>
            <person name="Ngugi D.K."/>
            <person name="Miyake S."/>
            <person name="Stingl U."/>
        </authorList>
    </citation>
    <scope>NUCLEOTIDE SEQUENCE</scope>
    <source>
        <strain evidence="1">SCG-D08WGA-EpuloA1</strain>
    </source>
</reference>
<proteinExistence type="predicted"/>
<sequence length="86" mass="9602">MEITQTNYNKKIDLTYESAKKEGIELGIKQGIQQGIVQGIVQGIEQGIAQGIDIGIKAVLDVLNDEQIAERFKVPVEKVKQMRKCM</sequence>
<dbReference type="Proteomes" id="UP000188637">
    <property type="component" value="Unassembled WGS sequence"/>
</dbReference>
<dbReference type="EMBL" id="LJHD01000132">
    <property type="protein sequence ID" value="ONI43871.1"/>
    <property type="molecule type" value="Genomic_DNA"/>
</dbReference>
<evidence type="ECO:0000313" key="1">
    <source>
        <dbReference type="EMBL" id="ONI43871.1"/>
    </source>
</evidence>
<name>A0ACC8XHS7_9FIRM</name>
<comment type="caution">
    <text evidence="1">The sequence shown here is derived from an EMBL/GenBank/DDBJ whole genome shotgun (WGS) entry which is preliminary data.</text>
</comment>
<gene>
    <name evidence="1" type="ORF">AN640_06095</name>
</gene>
<keyword evidence="2" id="KW-1185">Reference proteome</keyword>
<accession>A0ACC8XHS7</accession>